<name>A0A2S5AET8_9FLAO</name>
<dbReference type="Pfam" id="PF13304">
    <property type="entry name" value="AAA_21"/>
    <property type="match status" value="1"/>
</dbReference>
<dbReference type="InterPro" id="IPR003959">
    <property type="entry name" value="ATPase_AAA_core"/>
</dbReference>
<dbReference type="Proteomes" id="UP000237310">
    <property type="component" value="Unassembled WGS sequence"/>
</dbReference>
<dbReference type="SUPFAM" id="SSF52540">
    <property type="entry name" value="P-loop containing nucleoside triphosphate hydrolases"/>
    <property type="match status" value="1"/>
</dbReference>
<organism evidence="2 3">
    <name type="scientific">Flavobacterium alvei</name>
    <dbReference type="NCBI Taxonomy" id="2080416"/>
    <lineage>
        <taxon>Bacteria</taxon>
        <taxon>Pseudomonadati</taxon>
        <taxon>Bacteroidota</taxon>
        <taxon>Flavobacteriia</taxon>
        <taxon>Flavobacteriales</taxon>
        <taxon>Flavobacteriaceae</taxon>
        <taxon>Flavobacterium</taxon>
    </lineage>
</organism>
<dbReference type="PANTHER" id="PTHR40396">
    <property type="entry name" value="ATPASE-LIKE PROTEIN"/>
    <property type="match status" value="1"/>
</dbReference>
<dbReference type="OrthoDB" id="9809324at2"/>
<evidence type="ECO:0000259" key="1">
    <source>
        <dbReference type="Pfam" id="PF13304"/>
    </source>
</evidence>
<dbReference type="PANTHER" id="PTHR40396:SF1">
    <property type="entry name" value="ATPASE AAA-TYPE CORE DOMAIN-CONTAINING PROTEIN"/>
    <property type="match status" value="1"/>
</dbReference>
<keyword evidence="3" id="KW-1185">Reference proteome</keyword>
<comment type="caution">
    <text evidence="2">The sequence shown here is derived from an EMBL/GenBank/DDBJ whole genome shotgun (WGS) entry which is preliminary data.</text>
</comment>
<dbReference type="AlphaFoldDB" id="A0A2S5AET8"/>
<keyword evidence="2" id="KW-0067">ATP-binding</keyword>
<dbReference type="InterPro" id="IPR027417">
    <property type="entry name" value="P-loop_NTPase"/>
</dbReference>
<dbReference type="EMBL" id="PQVG01000001">
    <property type="protein sequence ID" value="POY41091.1"/>
    <property type="molecule type" value="Genomic_DNA"/>
</dbReference>
<dbReference type="Gene3D" id="3.40.50.300">
    <property type="entry name" value="P-loop containing nucleotide triphosphate hydrolases"/>
    <property type="match status" value="1"/>
</dbReference>
<gene>
    <name evidence="2" type="ORF">C3L50_00760</name>
</gene>
<sequence length="404" mass="46166">MLLEFTVGNFLSFKDKKTFSLEAGGIKTILPDNVVQNGKYKVLRSAAIYGANSSGKSNFVKALDFMVNTVKNSSKLNSIDKLGTKPFLLNTETENQPCYFEILFTEGESRYRYGFELDNDKIHSEWLFILEANSKKEIPYFVRELEGIGVADVFEEARGLESKTRDNGLFIALLDQFNSSVAKTVIYNISRIRVLSGIDHKIAIAMTGVLYNYEEDRLMIESFLNKLSLGFDSFIVKDDANLTFGKKIKTIHKKYNKKGEFVSHFEFDLNEQESSGTNKLFDLSGSIVFSLMYGYELIIDELDSKLHPILTQEIIKLFNNPETNPKNAQLIFTTHDTNLLGANLFRRDQIWFTEKDDFEATDLYSLLEFKDGDGKSVRNDRSFEADYIRGRYGAIPYISNLQEI</sequence>
<evidence type="ECO:0000313" key="3">
    <source>
        <dbReference type="Proteomes" id="UP000237310"/>
    </source>
</evidence>
<feature type="domain" description="ATPase AAA-type core" evidence="1">
    <location>
        <begin position="46"/>
        <end position="340"/>
    </location>
</feature>
<keyword evidence="2" id="KW-0547">Nucleotide-binding</keyword>
<proteinExistence type="predicted"/>
<reference evidence="2 3" key="1">
    <citation type="submission" date="2018-01" db="EMBL/GenBank/DDBJ databases">
        <authorList>
            <person name="Gaut B.S."/>
            <person name="Morton B.R."/>
            <person name="Clegg M.T."/>
            <person name="Duvall M.R."/>
        </authorList>
    </citation>
    <scope>NUCLEOTIDE SEQUENCE [LARGE SCALE GENOMIC DNA]</scope>
    <source>
        <strain evidence="2 3">HR-AY</strain>
    </source>
</reference>
<accession>A0A2S5AET8</accession>
<dbReference type="GO" id="GO:0016887">
    <property type="term" value="F:ATP hydrolysis activity"/>
    <property type="evidence" value="ECO:0007669"/>
    <property type="project" value="InterPro"/>
</dbReference>
<protein>
    <submittedName>
        <fullName evidence="2">ATP-binding protein</fullName>
    </submittedName>
</protein>
<dbReference type="GO" id="GO:0005524">
    <property type="term" value="F:ATP binding"/>
    <property type="evidence" value="ECO:0007669"/>
    <property type="project" value="UniProtKB-KW"/>
</dbReference>
<dbReference type="RefSeq" id="WP_103804068.1">
    <property type="nucleotide sequence ID" value="NZ_PQVG01000001.1"/>
</dbReference>
<evidence type="ECO:0000313" key="2">
    <source>
        <dbReference type="EMBL" id="POY41091.1"/>
    </source>
</evidence>